<dbReference type="InterPro" id="IPR036388">
    <property type="entry name" value="WH-like_DNA-bd_sf"/>
</dbReference>
<dbReference type="SMART" id="SM00419">
    <property type="entry name" value="HTH_CRP"/>
    <property type="match status" value="1"/>
</dbReference>
<dbReference type="PROSITE" id="PS51063">
    <property type="entry name" value="HTH_CRP_2"/>
    <property type="match status" value="1"/>
</dbReference>
<dbReference type="GO" id="GO:0003677">
    <property type="term" value="F:DNA binding"/>
    <property type="evidence" value="ECO:0007669"/>
    <property type="project" value="UniProtKB-KW"/>
</dbReference>
<dbReference type="RefSeq" id="WP_072851261.1">
    <property type="nucleotide sequence ID" value="NZ_FQVI01000009.1"/>
</dbReference>
<protein>
    <submittedName>
        <fullName evidence="6">CRP/FNR family transcriptional regulator, anaerobic regulatory protein</fullName>
    </submittedName>
</protein>
<dbReference type="EMBL" id="FQVI01000009">
    <property type="protein sequence ID" value="SHE93875.1"/>
    <property type="molecule type" value="Genomic_DNA"/>
</dbReference>
<dbReference type="PROSITE" id="PS50042">
    <property type="entry name" value="CNMP_BINDING_3"/>
    <property type="match status" value="1"/>
</dbReference>
<keyword evidence="1" id="KW-0805">Transcription regulation</keyword>
<evidence type="ECO:0000256" key="2">
    <source>
        <dbReference type="ARBA" id="ARBA00023125"/>
    </source>
</evidence>
<dbReference type="InterPro" id="IPR018490">
    <property type="entry name" value="cNMP-bd_dom_sf"/>
</dbReference>
<dbReference type="AlphaFoldDB" id="A0A1M4XK49"/>
<dbReference type="Gene3D" id="2.60.120.10">
    <property type="entry name" value="Jelly Rolls"/>
    <property type="match status" value="1"/>
</dbReference>
<dbReference type="SUPFAM" id="SSF51206">
    <property type="entry name" value="cAMP-binding domain-like"/>
    <property type="match status" value="1"/>
</dbReference>
<dbReference type="PANTHER" id="PTHR24567:SF74">
    <property type="entry name" value="HTH-TYPE TRANSCRIPTIONAL REGULATOR ARCR"/>
    <property type="match status" value="1"/>
</dbReference>
<evidence type="ECO:0000313" key="6">
    <source>
        <dbReference type="EMBL" id="SHE93875.1"/>
    </source>
</evidence>
<dbReference type="InterPro" id="IPR050397">
    <property type="entry name" value="Env_Response_Regulators"/>
</dbReference>
<dbReference type="Pfam" id="PF00027">
    <property type="entry name" value="cNMP_binding"/>
    <property type="match status" value="1"/>
</dbReference>
<dbReference type="PRINTS" id="PR00034">
    <property type="entry name" value="HTHCRP"/>
</dbReference>
<dbReference type="InterPro" id="IPR036390">
    <property type="entry name" value="WH_DNA-bd_sf"/>
</dbReference>
<dbReference type="OrthoDB" id="9776746at2"/>
<evidence type="ECO:0000259" key="4">
    <source>
        <dbReference type="PROSITE" id="PS50042"/>
    </source>
</evidence>
<dbReference type="STRING" id="1122155.SAMN02745158_01998"/>
<evidence type="ECO:0000313" key="7">
    <source>
        <dbReference type="Proteomes" id="UP000184245"/>
    </source>
</evidence>
<keyword evidence="2" id="KW-0238">DNA-binding</keyword>
<dbReference type="GO" id="GO:0005829">
    <property type="term" value="C:cytosol"/>
    <property type="evidence" value="ECO:0007669"/>
    <property type="project" value="TreeGrafter"/>
</dbReference>
<dbReference type="CDD" id="cd00038">
    <property type="entry name" value="CAP_ED"/>
    <property type="match status" value="1"/>
</dbReference>
<feature type="domain" description="Cyclic nucleotide-binding" evidence="4">
    <location>
        <begin position="16"/>
        <end position="120"/>
    </location>
</feature>
<keyword evidence="7" id="KW-1185">Reference proteome</keyword>
<accession>A0A1M4XK49</accession>
<sequence>MYQKELQKDFQELLPFWKSISSHSQETLINHSEPVTFPPGTAMHAGGEECSGLFLVLEGRVRAYIVTEQGKEITLFRLLSRDICIFSASCIMKNISFDVFVSAETEVKAIRIPAQCYNEITDSELAVAKYTNELLSSRMSDVMWVLEEIVFTSFDKRLAHFLLEEGELEESDVLTITHEQIANHLGSAREVVSRMLRYFANEGFVKAERGSIRLLDKEGLEAI</sequence>
<organism evidence="6 7">
    <name type="scientific">Lactonifactor longoviformis DSM 17459</name>
    <dbReference type="NCBI Taxonomy" id="1122155"/>
    <lineage>
        <taxon>Bacteria</taxon>
        <taxon>Bacillati</taxon>
        <taxon>Bacillota</taxon>
        <taxon>Clostridia</taxon>
        <taxon>Eubacteriales</taxon>
        <taxon>Clostridiaceae</taxon>
        <taxon>Lactonifactor</taxon>
    </lineage>
</organism>
<keyword evidence="3" id="KW-0804">Transcription</keyword>
<feature type="domain" description="HTH crp-type" evidence="5">
    <location>
        <begin position="152"/>
        <end position="218"/>
    </location>
</feature>
<dbReference type="PANTHER" id="PTHR24567">
    <property type="entry name" value="CRP FAMILY TRANSCRIPTIONAL REGULATORY PROTEIN"/>
    <property type="match status" value="1"/>
</dbReference>
<proteinExistence type="predicted"/>
<evidence type="ECO:0000259" key="5">
    <source>
        <dbReference type="PROSITE" id="PS51063"/>
    </source>
</evidence>
<dbReference type="SUPFAM" id="SSF46785">
    <property type="entry name" value="Winged helix' DNA-binding domain"/>
    <property type="match status" value="1"/>
</dbReference>
<evidence type="ECO:0000256" key="1">
    <source>
        <dbReference type="ARBA" id="ARBA00023015"/>
    </source>
</evidence>
<dbReference type="Proteomes" id="UP000184245">
    <property type="component" value="Unassembled WGS sequence"/>
</dbReference>
<evidence type="ECO:0000256" key="3">
    <source>
        <dbReference type="ARBA" id="ARBA00023163"/>
    </source>
</evidence>
<dbReference type="GO" id="GO:0003700">
    <property type="term" value="F:DNA-binding transcription factor activity"/>
    <property type="evidence" value="ECO:0007669"/>
    <property type="project" value="TreeGrafter"/>
</dbReference>
<dbReference type="InterPro" id="IPR012318">
    <property type="entry name" value="HTH_CRP"/>
</dbReference>
<dbReference type="Pfam" id="PF13545">
    <property type="entry name" value="HTH_Crp_2"/>
    <property type="match status" value="1"/>
</dbReference>
<gene>
    <name evidence="6" type="ORF">SAMN02745158_01998</name>
</gene>
<dbReference type="InterPro" id="IPR014710">
    <property type="entry name" value="RmlC-like_jellyroll"/>
</dbReference>
<name>A0A1M4XK49_9CLOT</name>
<reference evidence="6 7" key="1">
    <citation type="submission" date="2016-11" db="EMBL/GenBank/DDBJ databases">
        <authorList>
            <person name="Jaros S."/>
            <person name="Januszkiewicz K."/>
            <person name="Wedrychowicz H."/>
        </authorList>
    </citation>
    <scope>NUCLEOTIDE SEQUENCE [LARGE SCALE GENOMIC DNA]</scope>
    <source>
        <strain evidence="6 7">DSM 17459</strain>
    </source>
</reference>
<dbReference type="InterPro" id="IPR000595">
    <property type="entry name" value="cNMP-bd_dom"/>
</dbReference>
<dbReference type="Gene3D" id="1.10.10.10">
    <property type="entry name" value="Winged helix-like DNA-binding domain superfamily/Winged helix DNA-binding domain"/>
    <property type="match status" value="1"/>
</dbReference>